<evidence type="ECO:0000256" key="4">
    <source>
        <dbReference type="ARBA" id="ARBA00023288"/>
    </source>
</evidence>
<dbReference type="GeneID" id="14923972"/>
<keyword evidence="4" id="KW-0449">Lipoprotein</keyword>
<evidence type="ECO:0000313" key="6">
    <source>
        <dbReference type="Proteomes" id="UP000011083"/>
    </source>
</evidence>
<dbReference type="GO" id="GO:0003924">
    <property type="term" value="F:GTPase activity"/>
    <property type="evidence" value="ECO:0007669"/>
    <property type="project" value="InterPro"/>
</dbReference>
<evidence type="ECO:0000313" key="5">
    <source>
        <dbReference type="EMBL" id="ELR23003.1"/>
    </source>
</evidence>
<dbReference type="PROSITE" id="PS51421">
    <property type="entry name" value="RAS"/>
    <property type="match status" value="1"/>
</dbReference>
<dbReference type="RefSeq" id="XP_004352480.1">
    <property type="nucleotide sequence ID" value="XM_004352428.1"/>
</dbReference>
<accession>L8HE12</accession>
<gene>
    <name evidence="5" type="ORF">ACA1_360180</name>
</gene>
<evidence type="ECO:0000256" key="1">
    <source>
        <dbReference type="ARBA" id="ARBA00006270"/>
    </source>
</evidence>
<keyword evidence="3" id="KW-0342">GTP-binding</keyword>
<dbReference type="FunFam" id="3.40.50.300:FF:001447">
    <property type="entry name" value="Ras-related protein Rab-1B"/>
    <property type="match status" value="1"/>
</dbReference>
<evidence type="ECO:0000256" key="2">
    <source>
        <dbReference type="ARBA" id="ARBA00022741"/>
    </source>
</evidence>
<name>L8HE12_ACACF</name>
<comment type="similarity">
    <text evidence="1">Belongs to the small GTPase superfamily. Rab family.</text>
</comment>
<evidence type="ECO:0000256" key="3">
    <source>
        <dbReference type="ARBA" id="ARBA00023134"/>
    </source>
</evidence>
<dbReference type="SMART" id="SM00173">
    <property type="entry name" value="RAS"/>
    <property type="match status" value="1"/>
</dbReference>
<dbReference type="Proteomes" id="UP000011083">
    <property type="component" value="Unassembled WGS sequence"/>
</dbReference>
<dbReference type="Pfam" id="PF00071">
    <property type="entry name" value="Ras"/>
    <property type="match status" value="1"/>
</dbReference>
<dbReference type="SMART" id="SM00175">
    <property type="entry name" value="RAB"/>
    <property type="match status" value="1"/>
</dbReference>
<dbReference type="InterPro" id="IPR005225">
    <property type="entry name" value="Small_GTP-bd"/>
</dbReference>
<dbReference type="CDD" id="cd00154">
    <property type="entry name" value="Rab"/>
    <property type="match status" value="1"/>
</dbReference>
<dbReference type="PRINTS" id="PR00449">
    <property type="entry name" value="RASTRNSFRMNG"/>
</dbReference>
<keyword evidence="6" id="KW-1185">Reference proteome</keyword>
<dbReference type="SMART" id="SM00174">
    <property type="entry name" value="RHO"/>
    <property type="match status" value="1"/>
</dbReference>
<dbReference type="AlphaFoldDB" id="L8HE12"/>
<dbReference type="EMBL" id="KB007867">
    <property type="protein sequence ID" value="ELR23003.1"/>
    <property type="molecule type" value="Genomic_DNA"/>
</dbReference>
<dbReference type="STRING" id="1257118.L8HE12"/>
<dbReference type="GO" id="GO:0005525">
    <property type="term" value="F:GTP binding"/>
    <property type="evidence" value="ECO:0007669"/>
    <property type="project" value="UniProtKB-KW"/>
</dbReference>
<proteinExistence type="inferred from homology"/>
<dbReference type="PROSITE" id="PS51419">
    <property type="entry name" value="RAB"/>
    <property type="match status" value="1"/>
</dbReference>
<dbReference type="InterPro" id="IPR001806">
    <property type="entry name" value="Small_GTPase"/>
</dbReference>
<reference evidence="5 6" key="1">
    <citation type="journal article" date="2013" name="Genome Biol.">
        <title>Genome of Acanthamoeba castellanii highlights extensive lateral gene transfer and early evolution of tyrosine kinase signaling.</title>
        <authorList>
            <person name="Clarke M."/>
            <person name="Lohan A.J."/>
            <person name="Liu B."/>
            <person name="Lagkouvardos I."/>
            <person name="Roy S."/>
            <person name="Zafar N."/>
            <person name="Bertelli C."/>
            <person name="Schilde C."/>
            <person name="Kianianmomeni A."/>
            <person name="Burglin T.R."/>
            <person name="Frech C."/>
            <person name="Turcotte B."/>
            <person name="Kopec K.O."/>
            <person name="Synnott J.M."/>
            <person name="Choo C."/>
            <person name="Paponov I."/>
            <person name="Finkler A."/>
            <person name="Soon Heng Tan C."/>
            <person name="Hutchins A.P."/>
            <person name="Weinmeier T."/>
            <person name="Rattei T."/>
            <person name="Chu J.S."/>
            <person name="Gimenez G."/>
            <person name="Irimia M."/>
            <person name="Rigden D.J."/>
            <person name="Fitzpatrick D.A."/>
            <person name="Lorenzo-Morales J."/>
            <person name="Bateman A."/>
            <person name="Chiu C.H."/>
            <person name="Tang P."/>
            <person name="Hegemann P."/>
            <person name="Fromm H."/>
            <person name="Raoult D."/>
            <person name="Greub G."/>
            <person name="Miranda-Saavedra D."/>
            <person name="Chen N."/>
            <person name="Nash P."/>
            <person name="Ginger M.L."/>
            <person name="Horn M."/>
            <person name="Schaap P."/>
            <person name="Caler L."/>
            <person name="Loftus B."/>
        </authorList>
    </citation>
    <scope>NUCLEOTIDE SEQUENCE [LARGE SCALE GENOMIC DNA]</scope>
    <source>
        <strain evidence="5 6">Neff</strain>
    </source>
</reference>
<sequence length="206" mass="23148">MERPRYNVHLRTSGDIAVGKTSLLLRWFQDTFSSVELVTIGGDVHSKVVDIRNMKVKVEMIDTGGQEKFRQITSSFYRKTHGLMLVYDVCSRASFDAIRTSWFKEAERYMSGDIKVMMLVGNKEDKVAERVVSTDEGKRLAADLGIDHFLETSCSEAVNVEEAFDLLIGSVVEKMEAKKGPGTVSTRDTISIGEEPEKKKKGCVLW</sequence>
<dbReference type="NCBIfam" id="TIGR00231">
    <property type="entry name" value="small_GTP"/>
    <property type="match status" value="1"/>
</dbReference>
<dbReference type="PANTHER" id="PTHR47980">
    <property type="entry name" value="LD44762P"/>
    <property type="match status" value="1"/>
</dbReference>
<dbReference type="InterPro" id="IPR027417">
    <property type="entry name" value="P-loop_NTPase"/>
</dbReference>
<protein>
    <submittedName>
        <fullName evidence="5">Ras subfamily protein</fullName>
    </submittedName>
</protein>
<dbReference type="KEGG" id="acan:ACA1_360180"/>
<keyword evidence="2" id="KW-0547">Nucleotide-binding</keyword>
<dbReference type="InterPro" id="IPR050305">
    <property type="entry name" value="Small_GTPase_Rab"/>
</dbReference>
<organism evidence="5 6">
    <name type="scientific">Acanthamoeba castellanii (strain ATCC 30010 / Neff)</name>
    <dbReference type="NCBI Taxonomy" id="1257118"/>
    <lineage>
        <taxon>Eukaryota</taxon>
        <taxon>Amoebozoa</taxon>
        <taxon>Discosea</taxon>
        <taxon>Longamoebia</taxon>
        <taxon>Centramoebida</taxon>
        <taxon>Acanthamoebidae</taxon>
        <taxon>Acanthamoeba</taxon>
    </lineage>
</organism>
<dbReference type="SUPFAM" id="SSF52540">
    <property type="entry name" value="P-loop containing nucleoside triphosphate hydrolases"/>
    <property type="match status" value="1"/>
</dbReference>
<dbReference type="VEuPathDB" id="AmoebaDB:ACA1_360180"/>
<dbReference type="Gene3D" id="3.40.50.300">
    <property type="entry name" value="P-loop containing nucleotide triphosphate hydrolases"/>
    <property type="match status" value="1"/>
</dbReference>